<evidence type="ECO:0000313" key="1">
    <source>
        <dbReference type="EMBL" id="KGF20123.1"/>
    </source>
</evidence>
<proteinExistence type="predicted"/>
<dbReference type="RefSeq" id="WP_052048534.1">
    <property type="nucleotide sequence ID" value="NZ_JRNH01000022.1"/>
</dbReference>
<protein>
    <recommendedName>
        <fullName evidence="3">DUF3151 domain-containing protein</fullName>
    </recommendedName>
</protein>
<dbReference type="Pfam" id="PF11349">
    <property type="entry name" value="DUF3151"/>
    <property type="match status" value="1"/>
</dbReference>
<evidence type="ECO:0008006" key="3">
    <source>
        <dbReference type="Google" id="ProtNLM"/>
    </source>
</evidence>
<evidence type="ECO:0000313" key="2">
    <source>
        <dbReference type="Proteomes" id="UP000053528"/>
    </source>
</evidence>
<accession>A0A095YCZ6</accession>
<dbReference type="PIRSF" id="PIRSF017349">
    <property type="entry name" value="UCP017349"/>
    <property type="match status" value="1"/>
</dbReference>
<dbReference type="InterPro" id="IPR014487">
    <property type="entry name" value="DUF3151"/>
</dbReference>
<name>A0A095YCZ6_9MICC</name>
<dbReference type="Proteomes" id="UP000053528">
    <property type="component" value="Unassembled WGS sequence"/>
</dbReference>
<sequence length="137" mass="15312">MIGRNLLGIPETRIPENPELVARYDAGDEAEDLVRQFPAEQLPWALLAEDAAADGRDIEAYAFARVGYHRGLDALRRAGWKGQGPVPYEHEPNRGFLRCLYQLKLAAERIGEVDEVQRIGDFLRDADPEAEAKLAAK</sequence>
<gene>
    <name evidence="1" type="ORF">HMPREF2128_07655</name>
</gene>
<comment type="caution">
    <text evidence="1">The sequence shown here is derived from an EMBL/GenBank/DDBJ whole genome shotgun (WGS) entry which is preliminary data.</text>
</comment>
<dbReference type="AlphaFoldDB" id="A0A095YCZ6"/>
<organism evidence="1 2">
    <name type="scientific">Pseudoglutamicibacter albus DNF00011</name>
    <dbReference type="NCBI Taxonomy" id="1401063"/>
    <lineage>
        <taxon>Bacteria</taxon>
        <taxon>Bacillati</taxon>
        <taxon>Actinomycetota</taxon>
        <taxon>Actinomycetes</taxon>
        <taxon>Micrococcales</taxon>
        <taxon>Micrococcaceae</taxon>
        <taxon>Pseudoglutamicibacter</taxon>
    </lineage>
</organism>
<dbReference type="EMBL" id="JRNH01000022">
    <property type="protein sequence ID" value="KGF20123.1"/>
    <property type="molecule type" value="Genomic_DNA"/>
</dbReference>
<reference evidence="1 2" key="1">
    <citation type="submission" date="2014-07" db="EMBL/GenBank/DDBJ databases">
        <authorList>
            <person name="McCorrison J."/>
            <person name="Sanka R."/>
            <person name="Torralba M."/>
            <person name="Gillis M."/>
            <person name="Haft D.H."/>
            <person name="Methe B."/>
            <person name="Sutton G."/>
            <person name="Nelson K.E."/>
        </authorList>
    </citation>
    <scope>NUCLEOTIDE SEQUENCE [LARGE SCALE GENOMIC DNA]</scope>
    <source>
        <strain evidence="1 2">DNF00011</strain>
    </source>
</reference>